<keyword evidence="7" id="KW-1185">Reference proteome</keyword>
<dbReference type="EMBL" id="CP046457">
    <property type="protein sequence ID" value="QGU00153.1"/>
    <property type="molecule type" value="Genomic_DNA"/>
</dbReference>
<protein>
    <recommendedName>
        <fullName evidence="2">N-acetylmuramoyl-L-alanine amidase</fullName>
        <ecNumber evidence="2">3.5.1.28</ecNumber>
    </recommendedName>
</protein>
<comment type="catalytic activity">
    <reaction evidence="1">
        <text>Hydrolyzes the link between N-acetylmuramoyl residues and L-amino acid residues in certain cell-wall glycopeptides.</text>
        <dbReference type="EC" id="3.5.1.28"/>
    </reaction>
</comment>
<dbReference type="GO" id="GO:0009253">
    <property type="term" value="P:peptidoglycan catabolic process"/>
    <property type="evidence" value="ECO:0007669"/>
    <property type="project" value="InterPro"/>
</dbReference>
<dbReference type="Pfam" id="PF01510">
    <property type="entry name" value="Amidase_2"/>
    <property type="match status" value="1"/>
</dbReference>
<dbReference type="EC" id="3.5.1.28" evidence="2"/>
<name>A0A6I6DH69_9FIRM</name>
<dbReference type="Proteomes" id="UP000426444">
    <property type="component" value="Chromosome"/>
</dbReference>
<evidence type="ECO:0000313" key="7">
    <source>
        <dbReference type="Proteomes" id="UP000426444"/>
    </source>
</evidence>
<dbReference type="GO" id="GO:0009254">
    <property type="term" value="P:peptidoglycan turnover"/>
    <property type="evidence" value="ECO:0007669"/>
    <property type="project" value="TreeGrafter"/>
</dbReference>
<dbReference type="CDD" id="cd06583">
    <property type="entry name" value="PGRP"/>
    <property type="match status" value="1"/>
</dbReference>
<evidence type="ECO:0000256" key="4">
    <source>
        <dbReference type="ARBA" id="ARBA00023316"/>
    </source>
</evidence>
<proteinExistence type="predicted"/>
<dbReference type="InterPro" id="IPR036505">
    <property type="entry name" value="Amidase/PGRP_sf"/>
</dbReference>
<organism evidence="6 7">
    <name type="scientific">Candidatus Syntrophocurvum alkaliphilum</name>
    <dbReference type="NCBI Taxonomy" id="2293317"/>
    <lineage>
        <taxon>Bacteria</taxon>
        <taxon>Bacillati</taxon>
        <taxon>Bacillota</taxon>
        <taxon>Clostridia</taxon>
        <taxon>Eubacteriales</taxon>
        <taxon>Syntrophomonadaceae</taxon>
        <taxon>Candidatus Syntrophocurvum</taxon>
    </lineage>
</organism>
<sequence>MAEFKIEWVGTPNYRKGRNGRKPIAIVNHITDGLYPGTLHWMQNPNARVSSHYLVTKDGEIFQLVKDEDTAFTNGVVNQPSWILYDGTNPNAYTLTIEHEALAGESLTEKQYQATLWLHNKLIDKWEIPVTRDHIIGHYRIDSVNRPNCPGENFSWDRLFNDLKKGEDNVSVPEWKVNIMKEASEIGLIDIKQHEPDEPASKWFVLGVVLNFIKILRKSLGEK</sequence>
<dbReference type="InterPro" id="IPR051206">
    <property type="entry name" value="NAMLAA_amidase_2"/>
</dbReference>
<dbReference type="AlphaFoldDB" id="A0A6I6DH69"/>
<reference evidence="7" key="1">
    <citation type="journal article" date="2019" name="Microbiology">
        <title>Complete Genome Sequence of an Uncultured Bacterium of the Candidate Phylum Bipolaricaulota.</title>
        <authorList>
            <person name="Kadnikov V.V."/>
            <person name="Mardanov A.V."/>
            <person name="Beletsky A.V."/>
            <person name="Frank Y.A."/>
            <person name="Karnachuk O.V."/>
            <person name="Ravin N.V."/>
        </authorList>
    </citation>
    <scope>NUCLEOTIDE SEQUENCE [LARGE SCALE GENOMIC DNA]</scope>
</reference>
<dbReference type="PANTHER" id="PTHR30417">
    <property type="entry name" value="N-ACETYLMURAMOYL-L-ALANINE AMIDASE AMID"/>
    <property type="match status" value="1"/>
</dbReference>
<dbReference type="KEGG" id="salq:SYNTR_1559"/>
<dbReference type="GO" id="GO:0071555">
    <property type="term" value="P:cell wall organization"/>
    <property type="evidence" value="ECO:0007669"/>
    <property type="project" value="UniProtKB-KW"/>
</dbReference>
<evidence type="ECO:0000256" key="2">
    <source>
        <dbReference type="ARBA" id="ARBA00011901"/>
    </source>
</evidence>
<evidence type="ECO:0000256" key="1">
    <source>
        <dbReference type="ARBA" id="ARBA00001561"/>
    </source>
</evidence>
<feature type="domain" description="N-acetylmuramoyl-L-alanine amidase" evidence="5">
    <location>
        <begin position="11"/>
        <end position="151"/>
    </location>
</feature>
<gene>
    <name evidence="6" type="ORF">SYNTR_1559</name>
</gene>
<keyword evidence="4" id="KW-0961">Cell wall biogenesis/degradation</keyword>
<dbReference type="InterPro" id="IPR002502">
    <property type="entry name" value="Amidase_domain"/>
</dbReference>
<dbReference type="RefSeq" id="WP_156203969.1">
    <property type="nucleotide sequence ID" value="NZ_CP046457.1"/>
</dbReference>
<dbReference type="Gene3D" id="3.40.80.10">
    <property type="entry name" value="Peptidoglycan recognition protein-like"/>
    <property type="match status" value="1"/>
</dbReference>
<dbReference type="SMART" id="SM00644">
    <property type="entry name" value="Ami_2"/>
    <property type="match status" value="1"/>
</dbReference>
<dbReference type="SUPFAM" id="SSF55846">
    <property type="entry name" value="N-acetylmuramoyl-L-alanine amidase-like"/>
    <property type="match status" value="1"/>
</dbReference>
<dbReference type="PANTHER" id="PTHR30417:SF1">
    <property type="entry name" value="N-ACETYLMURAMOYL-L-ALANINE AMIDASE AMID"/>
    <property type="match status" value="1"/>
</dbReference>
<evidence type="ECO:0000313" key="6">
    <source>
        <dbReference type="EMBL" id="QGU00153.1"/>
    </source>
</evidence>
<dbReference type="OrthoDB" id="9794294at2"/>
<dbReference type="GO" id="GO:0008745">
    <property type="term" value="F:N-acetylmuramoyl-L-alanine amidase activity"/>
    <property type="evidence" value="ECO:0007669"/>
    <property type="project" value="UniProtKB-EC"/>
</dbReference>
<evidence type="ECO:0000256" key="3">
    <source>
        <dbReference type="ARBA" id="ARBA00022801"/>
    </source>
</evidence>
<accession>A0A6I6DH69</accession>
<keyword evidence="3" id="KW-0378">Hydrolase</keyword>
<evidence type="ECO:0000259" key="5">
    <source>
        <dbReference type="SMART" id="SM00644"/>
    </source>
</evidence>